<reference evidence="3" key="2">
    <citation type="submission" date="2020-11" db="EMBL/GenBank/DDBJ databases">
        <authorList>
            <consortium name="DOE Joint Genome Institute"/>
            <person name="Kuo A."/>
            <person name="Miyauchi S."/>
            <person name="Kiss E."/>
            <person name="Drula E."/>
            <person name="Kohler A."/>
            <person name="Sanchez-Garcia M."/>
            <person name="Andreopoulos B."/>
            <person name="Barry K.W."/>
            <person name="Bonito G."/>
            <person name="Buee M."/>
            <person name="Carver A."/>
            <person name="Chen C."/>
            <person name="Cichocki N."/>
            <person name="Clum A."/>
            <person name="Culley D."/>
            <person name="Crous P.W."/>
            <person name="Fauchery L."/>
            <person name="Girlanda M."/>
            <person name="Hayes R."/>
            <person name="Keri Z."/>
            <person name="Labutti K."/>
            <person name="Lipzen A."/>
            <person name="Lombard V."/>
            <person name="Magnuson J."/>
            <person name="Maillard F."/>
            <person name="Morin E."/>
            <person name="Murat C."/>
            <person name="Nolan M."/>
            <person name="Ohm R."/>
            <person name="Pangilinan J."/>
            <person name="Pereira M."/>
            <person name="Perotto S."/>
            <person name="Peter M."/>
            <person name="Riley R."/>
            <person name="Sitrit Y."/>
            <person name="Stielow B."/>
            <person name="Szollosi G."/>
            <person name="Zifcakova L."/>
            <person name="Stursova M."/>
            <person name="Spatafora J.W."/>
            <person name="Tedersoo L."/>
            <person name="Vaario L.-M."/>
            <person name="Yamada A."/>
            <person name="Yan M."/>
            <person name="Wang P."/>
            <person name="Xu J."/>
            <person name="Bruns T."/>
            <person name="Baldrian P."/>
            <person name="Vilgalys R."/>
            <person name="Henrissat B."/>
            <person name="Grigoriev I.V."/>
            <person name="Hibbett D."/>
            <person name="Nagy L.G."/>
            <person name="Martin F.M."/>
        </authorList>
    </citation>
    <scope>NUCLEOTIDE SEQUENCE</scope>
    <source>
        <strain evidence="3">UH-Tt-Lm1</strain>
    </source>
</reference>
<keyword evidence="4" id="KW-1185">Reference proteome</keyword>
<keyword evidence="2" id="KW-0812">Transmembrane</keyword>
<feature type="region of interest" description="Disordered" evidence="1">
    <location>
        <begin position="64"/>
        <end position="96"/>
    </location>
</feature>
<keyword evidence="2" id="KW-0472">Membrane</keyword>
<feature type="region of interest" description="Disordered" evidence="1">
    <location>
        <begin position="139"/>
        <end position="208"/>
    </location>
</feature>
<organism evidence="3 4">
    <name type="scientific">Thelephora terrestris</name>
    <dbReference type="NCBI Taxonomy" id="56493"/>
    <lineage>
        <taxon>Eukaryota</taxon>
        <taxon>Fungi</taxon>
        <taxon>Dikarya</taxon>
        <taxon>Basidiomycota</taxon>
        <taxon>Agaricomycotina</taxon>
        <taxon>Agaricomycetes</taxon>
        <taxon>Thelephorales</taxon>
        <taxon>Thelephoraceae</taxon>
        <taxon>Thelephora</taxon>
    </lineage>
</organism>
<reference evidence="3" key="1">
    <citation type="journal article" date="2020" name="Nat. Commun.">
        <title>Large-scale genome sequencing of mycorrhizal fungi provides insights into the early evolution of symbiotic traits.</title>
        <authorList>
            <person name="Miyauchi S."/>
            <person name="Kiss E."/>
            <person name="Kuo A."/>
            <person name="Drula E."/>
            <person name="Kohler A."/>
            <person name="Sanchez-Garcia M."/>
            <person name="Morin E."/>
            <person name="Andreopoulos B."/>
            <person name="Barry K.W."/>
            <person name="Bonito G."/>
            <person name="Buee M."/>
            <person name="Carver A."/>
            <person name="Chen C."/>
            <person name="Cichocki N."/>
            <person name="Clum A."/>
            <person name="Culley D."/>
            <person name="Crous P.W."/>
            <person name="Fauchery L."/>
            <person name="Girlanda M."/>
            <person name="Hayes R.D."/>
            <person name="Keri Z."/>
            <person name="LaButti K."/>
            <person name="Lipzen A."/>
            <person name="Lombard V."/>
            <person name="Magnuson J."/>
            <person name="Maillard F."/>
            <person name="Murat C."/>
            <person name="Nolan M."/>
            <person name="Ohm R.A."/>
            <person name="Pangilinan J."/>
            <person name="Pereira M.F."/>
            <person name="Perotto S."/>
            <person name="Peter M."/>
            <person name="Pfister S."/>
            <person name="Riley R."/>
            <person name="Sitrit Y."/>
            <person name="Stielow J.B."/>
            <person name="Szollosi G."/>
            <person name="Zifcakova L."/>
            <person name="Stursova M."/>
            <person name="Spatafora J.W."/>
            <person name="Tedersoo L."/>
            <person name="Vaario L.M."/>
            <person name="Yamada A."/>
            <person name="Yan M."/>
            <person name="Wang P."/>
            <person name="Xu J."/>
            <person name="Bruns T."/>
            <person name="Baldrian P."/>
            <person name="Vilgalys R."/>
            <person name="Dunand C."/>
            <person name="Henrissat B."/>
            <person name="Grigoriev I.V."/>
            <person name="Hibbett D."/>
            <person name="Nagy L.G."/>
            <person name="Martin F.M."/>
        </authorList>
    </citation>
    <scope>NUCLEOTIDE SEQUENCE</scope>
    <source>
        <strain evidence="3">UH-Tt-Lm1</strain>
    </source>
</reference>
<gene>
    <name evidence="3" type="ORF">BJ322DRAFT_1079055</name>
</gene>
<dbReference type="AlphaFoldDB" id="A0A9P6L3G3"/>
<accession>A0A9P6L3G3</accession>
<evidence type="ECO:0000256" key="1">
    <source>
        <dbReference type="SAM" id="MobiDB-lite"/>
    </source>
</evidence>
<dbReference type="EMBL" id="WIUZ02000014">
    <property type="protein sequence ID" value="KAF9781102.1"/>
    <property type="molecule type" value="Genomic_DNA"/>
</dbReference>
<proteinExistence type="predicted"/>
<evidence type="ECO:0008006" key="5">
    <source>
        <dbReference type="Google" id="ProtNLM"/>
    </source>
</evidence>
<protein>
    <recommendedName>
        <fullName evidence="5">Transmembrane protein</fullName>
    </recommendedName>
</protein>
<sequence>MIPRPVEAHIHGSVDFERSSGPWIPAGFRPTYVQLSLLCAALVFCVLLHVVRSLCFSRAKTSSTSSSLTVGDKEFCEPQEEGQPSEKSAPHSLSASAPGRGWWWVDALLGRDVEEDEAAANAARSMVFQNHNRLVWPVQNDPEARGYKNSTPCYQPREPRPPISMAKLIMSRHANPPRRPRSPPKPTATTATPQPHSRPASRLASPCV</sequence>
<keyword evidence="2" id="KW-1133">Transmembrane helix</keyword>
<evidence type="ECO:0000256" key="2">
    <source>
        <dbReference type="SAM" id="Phobius"/>
    </source>
</evidence>
<dbReference type="OrthoDB" id="10472576at2759"/>
<comment type="caution">
    <text evidence="3">The sequence shown here is derived from an EMBL/GenBank/DDBJ whole genome shotgun (WGS) entry which is preliminary data.</text>
</comment>
<feature type="transmembrane region" description="Helical" evidence="2">
    <location>
        <begin position="32"/>
        <end position="51"/>
    </location>
</feature>
<evidence type="ECO:0000313" key="3">
    <source>
        <dbReference type="EMBL" id="KAF9781102.1"/>
    </source>
</evidence>
<evidence type="ECO:0000313" key="4">
    <source>
        <dbReference type="Proteomes" id="UP000736335"/>
    </source>
</evidence>
<name>A0A9P6L3G3_9AGAM</name>
<dbReference type="Proteomes" id="UP000736335">
    <property type="component" value="Unassembled WGS sequence"/>
</dbReference>